<dbReference type="EMBL" id="JAAZQD010000002">
    <property type="protein sequence ID" value="NKZ38470.1"/>
    <property type="molecule type" value="Genomic_DNA"/>
</dbReference>
<feature type="transmembrane region" description="Helical" evidence="2">
    <location>
        <begin position="86"/>
        <end position="104"/>
    </location>
</feature>
<gene>
    <name evidence="3" type="ORF">HF690_05800</name>
</gene>
<name>A0A846ZLQ9_9GAMM</name>
<sequence>MQDIKVFEGAHCTNCGEPLQGAYCHRCGQSVHSVLRPMHGLVEETVETVLHIDSRILHTVPKLFLKPGFLTLEYFAGRRIRYIAPFRLMFVLCLLTFFALHWSVDNISTIDSGLSKIENSATPDTSNFADAHTPEQVRQSLQKRLQDLDQVRQAPNVPTLAIEQIDRSERILRKQANQRLSELGAPPLPVPATSSRLPATTSTAATPASQEADSDTLASRIEANWKAFAKGNARERSAARRRMTDGVFGTLPQALLLMAPLFALLLKVFYLFKRRLYMEHLIVAMHSHAFLFLSVLLITGVGLLSHWLTPHAAWLEHPLSWLMRALLLWIPIYLLWMQKRVYRQGWPATIWKFLFIGTLYSVLLTTVVMVGVALGMAH</sequence>
<dbReference type="Proteomes" id="UP000541636">
    <property type="component" value="Unassembled WGS sequence"/>
</dbReference>
<keyword evidence="2" id="KW-1133">Transmembrane helix</keyword>
<keyword evidence="4" id="KW-1185">Reference proteome</keyword>
<dbReference type="AlphaFoldDB" id="A0A846ZLQ9"/>
<organism evidence="3 4">
    <name type="scientific">Oleiagrimonas citrea</name>
    <dbReference type="NCBI Taxonomy" id="1665687"/>
    <lineage>
        <taxon>Bacteria</taxon>
        <taxon>Pseudomonadati</taxon>
        <taxon>Pseudomonadota</taxon>
        <taxon>Gammaproteobacteria</taxon>
        <taxon>Lysobacterales</taxon>
        <taxon>Rhodanobacteraceae</taxon>
        <taxon>Oleiagrimonas</taxon>
    </lineage>
</organism>
<protein>
    <submittedName>
        <fullName evidence="3">DUF3667 domain-containing protein</fullName>
    </submittedName>
</protein>
<evidence type="ECO:0000256" key="1">
    <source>
        <dbReference type="SAM" id="MobiDB-lite"/>
    </source>
</evidence>
<evidence type="ECO:0000313" key="3">
    <source>
        <dbReference type="EMBL" id="NKZ38470.1"/>
    </source>
</evidence>
<dbReference type="RefSeq" id="WP_168608782.1">
    <property type="nucleotide sequence ID" value="NZ_JAAZQD010000002.1"/>
</dbReference>
<feature type="transmembrane region" description="Helical" evidence="2">
    <location>
        <begin position="290"/>
        <end position="309"/>
    </location>
</feature>
<feature type="region of interest" description="Disordered" evidence="1">
    <location>
        <begin position="182"/>
        <end position="213"/>
    </location>
</feature>
<comment type="caution">
    <text evidence="3">The sequence shown here is derived from an EMBL/GenBank/DDBJ whole genome shotgun (WGS) entry which is preliminary data.</text>
</comment>
<evidence type="ECO:0000256" key="2">
    <source>
        <dbReference type="SAM" id="Phobius"/>
    </source>
</evidence>
<keyword evidence="2" id="KW-0812">Transmembrane</keyword>
<proteinExistence type="predicted"/>
<feature type="transmembrane region" description="Helical" evidence="2">
    <location>
        <begin position="350"/>
        <end position="377"/>
    </location>
</feature>
<evidence type="ECO:0000313" key="4">
    <source>
        <dbReference type="Proteomes" id="UP000541636"/>
    </source>
</evidence>
<dbReference type="Pfam" id="PF12412">
    <property type="entry name" value="DUF3667"/>
    <property type="match status" value="1"/>
</dbReference>
<feature type="transmembrane region" description="Helical" evidence="2">
    <location>
        <begin position="321"/>
        <end position="338"/>
    </location>
</feature>
<reference evidence="3 4" key="1">
    <citation type="journal article" date="2017" name="Int. J. Syst. Evol. Microbiol.">
        <title>Oleiagrimonas citrea sp. nov., a marine bacterium isolated from tidal flat sediment and emended description of the genus Oleiagrimonas Fang et al. 2015 and Oleiagrimonas soli.</title>
        <authorList>
            <person name="Yang S.H."/>
            <person name="Seo H.S."/>
            <person name="Seong C.N."/>
            <person name="Kwon K.K."/>
        </authorList>
    </citation>
    <scope>NUCLEOTIDE SEQUENCE [LARGE SCALE GENOMIC DNA]</scope>
    <source>
        <strain evidence="3 4">MEBiC09124</strain>
    </source>
</reference>
<dbReference type="InterPro" id="IPR022134">
    <property type="entry name" value="DUF3667"/>
</dbReference>
<keyword evidence="2" id="KW-0472">Membrane</keyword>
<accession>A0A846ZLQ9</accession>
<feature type="transmembrane region" description="Helical" evidence="2">
    <location>
        <begin position="251"/>
        <end position="270"/>
    </location>
</feature>
<feature type="compositionally biased region" description="Low complexity" evidence="1">
    <location>
        <begin position="191"/>
        <end position="209"/>
    </location>
</feature>